<keyword evidence="3" id="KW-0133">Cell shape</keyword>
<sequence length="204" mass="22815">YNVIRNHFMLYEDYNIVKKKLEKIESQKYDIDFLIAENKKFKKTLEEVSYLSNEKLAKVLIDKESPFLRSIIINKGTKHNITKGMTVLNDNYLVGKVVEVNFSTARVLLLSDLNSKTPVTIEPGSVQAILSGTGKNSGIIQYSKENLPINAGSIVFTSGAGGLFKEGVPVGKIAEINNKKVINFFSDFSQLGFVKVVLYSKEKN</sequence>
<dbReference type="GO" id="GO:0008360">
    <property type="term" value="P:regulation of cell shape"/>
    <property type="evidence" value="ECO:0007669"/>
    <property type="project" value="UniProtKB-KW"/>
</dbReference>
<gene>
    <name evidence="6" type="ORF">METZ01_LOCUS134596</name>
</gene>
<dbReference type="NCBIfam" id="TIGR00219">
    <property type="entry name" value="mreC"/>
    <property type="match status" value="1"/>
</dbReference>
<dbReference type="InterPro" id="IPR007221">
    <property type="entry name" value="MreC"/>
</dbReference>
<reference evidence="6" key="1">
    <citation type="submission" date="2018-05" db="EMBL/GenBank/DDBJ databases">
        <authorList>
            <person name="Lanie J.A."/>
            <person name="Ng W.-L."/>
            <person name="Kazmierczak K.M."/>
            <person name="Andrzejewski T.M."/>
            <person name="Davidsen T.M."/>
            <person name="Wayne K.J."/>
            <person name="Tettelin H."/>
            <person name="Glass J.I."/>
            <person name="Rusch D."/>
            <person name="Podicherti R."/>
            <person name="Tsui H.-C.T."/>
            <person name="Winkler M.E."/>
        </authorList>
    </citation>
    <scope>NUCLEOTIDE SEQUENCE</scope>
</reference>
<dbReference type="GO" id="GO:0005886">
    <property type="term" value="C:plasma membrane"/>
    <property type="evidence" value="ECO:0007669"/>
    <property type="project" value="TreeGrafter"/>
</dbReference>
<dbReference type="Gene3D" id="2.40.10.350">
    <property type="entry name" value="Rod shape-determining protein MreC, domain 2"/>
    <property type="match status" value="1"/>
</dbReference>
<evidence type="ECO:0000256" key="2">
    <source>
        <dbReference type="ARBA" id="ARBA00013855"/>
    </source>
</evidence>
<evidence type="ECO:0000313" key="6">
    <source>
        <dbReference type="EMBL" id="SVA81742.1"/>
    </source>
</evidence>
<dbReference type="InterPro" id="IPR055342">
    <property type="entry name" value="MreC_beta-barrel_core"/>
</dbReference>
<dbReference type="InterPro" id="IPR042177">
    <property type="entry name" value="Cell/Rod_1"/>
</dbReference>
<dbReference type="Pfam" id="PF04085">
    <property type="entry name" value="MreC"/>
    <property type="match status" value="1"/>
</dbReference>
<dbReference type="PANTHER" id="PTHR34138">
    <property type="entry name" value="CELL SHAPE-DETERMINING PROTEIN MREC"/>
    <property type="match status" value="1"/>
</dbReference>
<dbReference type="Gene3D" id="2.40.10.340">
    <property type="entry name" value="Rod shape-determining protein MreC, domain 1"/>
    <property type="match status" value="1"/>
</dbReference>
<evidence type="ECO:0000256" key="1">
    <source>
        <dbReference type="ARBA" id="ARBA00009369"/>
    </source>
</evidence>
<dbReference type="EMBL" id="UINC01019316">
    <property type="protein sequence ID" value="SVA81742.1"/>
    <property type="molecule type" value="Genomic_DNA"/>
</dbReference>
<dbReference type="InterPro" id="IPR042175">
    <property type="entry name" value="Cell/Rod_MreC_2"/>
</dbReference>
<comment type="similarity">
    <text evidence="1">Belongs to the MreC family.</text>
</comment>
<proteinExistence type="inferred from homology"/>
<name>A0A381YYN2_9ZZZZ</name>
<organism evidence="6">
    <name type="scientific">marine metagenome</name>
    <dbReference type="NCBI Taxonomy" id="408172"/>
    <lineage>
        <taxon>unclassified sequences</taxon>
        <taxon>metagenomes</taxon>
        <taxon>ecological metagenomes</taxon>
    </lineage>
</organism>
<protein>
    <recommendedName>
        <fullName evidence="2">Cell shape-determining protein MreC</fullName>
    </recommendedName>
    <alternativeName>
        <fullName evidence="4">Cell shape protein MreC</fullName>
    </alternativeName>
</protein>
<feature type="domain" description="Rod shape-determining protein MreC beta-barrel core" evidence="5">
    <location>
        <begin position="61"/>
        <end position="197"/>
    </location>
</feature>
<evidence type="ECO:0000256" key="4">
    <source>
        <dbReference type="ARBA" id="ARBA00032089"/>
    </source>
</evidence>
<evidence type="ECO:0000259" key="5">
    <source>
        <dbReference type="Pfam" id="PF04085"/>
    </source>
</evidence>
<feature type="non-terminal residue" evidence="6">
    <location>
        <position position="1"/>
    </location>
</feature>
<dbReference type="AlphaFoldDB" id="A0A381YYN2"/>
<dbReference type="PANTHER" id="PTHR34138:SF1">
    <property type="entry name" value="CELL SHAPE-DETERMINING PROTEIN MREC"/>
    <property type="match status" value="1"/>
</dbReference>
<accession>A0A381YYN2</accession>
<evidence type="ECO:0000256" key="3">
    <source>
        <dbReference type="ARBA" id="ARBA00022960"/>
    </source>
</evidence>